<dbReference type="InterPro" id="IPR029058">
    <property type="entry name" value="AB_hydrolase_fold"/>
</dbReference>
<dbReference type="InterPro" id="IPR002018">
    <property type="entry name" value="CarbesteraseB"/>
</dbReference>
<evidence type="ECO:0000313" key="4">
    <source>
        <dbReference type="EMBL" id="KAK7590847.1"/>
    </source>
</evidence>
<evidence type="ECO:0000256" key="2">
    <source>
        <dbReference type="SAM" id="SignalP"/>
    </source>
</evidence>
<gene>
    <name evidence="4" type="ORF">V9T40_002460</name>
</gene>
<sequence>MTFTLLVLLLKLLVLFSLCLKTGECVILETKQGKVLGHVEISRGGRQFYAFYGIPYAKPPVGELRFEAPVPVEKWEGILDATKLPPMCLSSMGLTIFGQEDCLYLNIYTPKVEKSSLPVFVFVYGGKFKYGHALPNRYGTHYFMDKDVIVITFHYRLGPLGFLSTADEFMPGNYGFKDVVEVLRWVQKNIESYGGDKNKVTLGGGSLGGTTTFLTLISPLAKGLFHRCIIQSGLPYDVEESDFHKRIAWKFASFTSCRLENISSTEQLKSCLKKLPAEEIANLFHQTIDHIQPYFPYGPSLENERVPGAFLVDQPSKLLSGSINIPMILGINSGEGGMMAIFMYLTDAYGHDALQELEKNYHKYFPKLLFPTIKQESPHLLREKTDLMVRRYFGNTKISENPFAFAQIYSDQFVFDFKNTVEEYKGIKYAYYYDHRNEESFDKSYGNTLDADFVLFSLCLKTGECVILETKQGKVLGHVEISRGGRQFYAFYGIPYAKPPVGELRFEAPVPVKKWEGILDATKLPPMCLSSIGLTIFGQEDCLYLNIYTPKVEKSSLPVFVFVYGGKFKYGHALPNRYGSHYFMDKDVIVITFHYRLGPLGFLSTADEFMPGNYGFKDVVEVLRWVQRNIASYGGDKNKVTLGGGSLGGTTTFLTLISPLAKGLFHRCIIQSGLPYDVEESDFHKRIAWKFASFTSCRLENISSSEQLKSCLKKLPAEEISENIGKFNTIDHIQPYFPYGPSLENERVPGAFLVDQPSKLLGGNINIPMILGVNSGEGGMMAIFMYLTENYGHDALQELEKNYHKYFPKLLFPTIKQESPHLLREKTDLMVRRYFGNTKISENPFAFAQIYSDQFVFDFKNTVEEYKGIKYAYYYDHRNEESFDKSYGNTLDADFGVIHGDELISMFNWSEAIKPITKGIDLTVSEQVLELWTNFITFGDPNGLGPKIWNPTESSNFSYLHIKNGELKMETELKESEYEFWKFIVDAKT</sequence>
<evidence type="ECO:0000256" key="1">
    <source>
        <dbReference type="ARBA" id="ARBA00023180"/>
    </source>
</evidence>
<dbReference type="PANTHER" id="PTHR11559">
    <property type="entry name" value="CARBOXYLESTERASE"/>
    <property type="match status" value="1"/>
</dbReference>
<feature type="domain" description="Carboxylesterase type B" evidence="3">
    <location>
        <begin position="27"/>
        <end position="442"/>
    </location>
</feature>
<dbReference type="AlphaFoldDB" id="A0AAN9TUK1"/>
<evidence type="ECO:0000313" key="5">
    <source>
        <dbReference type="Proteomes" id="UP001367676"/>
    </source>
</evidence>
<evidence type="ECO:0000259" key="3">
    <source>
        <dbReference type="Pfam" id="PF00135"/>
    </source>
</evidence>
<proteinExistence type="predicted"/>
<keyword evidence="1" id="KW-0325">Glycoprotein</keyword>
<feature type="signal peptide" evidence="2">
    <location>
        <begin position="1"/>
        <end position="25"/>
    </location>
</feature>
<dbReference type="InterPro" id="IPR050309">
    <property type="entry name" value="Type-B_Carboxylest/Lipase"/>
</dbReference>
<organism evidence="4 5">
    <name type="scientific">Parthenolecanium corni</name>
    <dbReference type="NCBI Taxonomy" id="536013"/>
    <lineage>
        <taxon>Eukaryota</taxon>
        <taxon>Metazoa</taxon>
        <taxon>Ecdysozoa</taxon>
        <taxon>Arthropoda</taxon>
        <taxon>Hexapoda</taxon>
        <taxon>Insecta</taxon>
        <taxon>Pterygota</taxon>
        <taxon>Neoptera</taxon>
        <taxon>Paraneoptera</taxon>
        <taxon>Hemiptera</taxon>
        <taxon>Sternorrhyncha</taxon>
        <taxon>Coccoidea</taxon>
        <taxon>Coccidae</taxon>
        <taxon>Parthenolecanium</taxon>
    </lineage>
</organism>
<protein>
    <recommendedName>
        <fullName evidence="3">Carboxylesterase type B domain-containing protein</fullName>
    </recommendedName>
</protein>
<dbReference type="PROSITE" id="PS00941">
    <property type="entry name" value="CARBOXYLESTERASE_B_2"/>
    <property type="match status" value="2"/>
</dbReference>
<dbReference type="Gene3D" id="3.40.50.1820">
    <property type="entry name" value="alpha/beta hydrolase"/>
    <property type="match status" value="2"/>
</dbReference>
<accession>A0AAN9TUK1</accession>
<comment type="caution">
    <text evidence="4">The sequence shown here is derived from an EMBL/GenBank/DDBJ whole genome shotgun (WGS) entry which is preliminary data.</text>
</comment>
<feature type="chain" id="PRO_5042885448" description="Carboxylesterase type B domain-containing protein" evidence="2">
    <location>
        <begin position="26"/>
        <end position="989"/>
    </location>
</feature>
<reference evidence="4 5" key="1">
    <citation type="submission" date="2024-03" db="EMBL/GenBank/DDBJ databases">
        <title>Adaptation during the transition from Ophiocordyceps entomopathogen to insect associate is accompanied by gene loss and intensified selection.</title>
        <authorList>
            <person name="Ward C.M."/>
            <person name="Onetto C.A."/>
            <person name="Borneman A.R."/>
        </authorList>
    </citation>
    <scope>NUCLEOTIDE SEQUENCE [LARGE SCALE GENOMIC DNA]</scope>
    <source>
        <strain evidence="4">AWRI1</strain>
        <tissue evidence="4">Single Adult Female</tissue>
    </source>
</reference>
<dbReference type="SUPFAM" id="SSF53474">
    <property type="entry name" value="alpha/beta-Hydrolases"/>
    <property type="match status" value="2"/>
</dbReference>
<feature type="domain" description="Carboxylesterase type B" evidence="3">
    <location>
        <begin position="467"/>
        <end position="981"/>
    </location>
</feature>
<dbReference type="Proteomes" id="UP001367676">
    <property type="component" value="Unassembled WGS sequence"/>
</dbReference>
<name>A0AAN9TUK1_9HEMI</name>
<dbReference type="InterPro" id="IPR019819">
    <property type="entry name" value="Carboxylesterase_B_CS"/>
</dbReference>
<keyword evidence="5" id="KW-1185">Reference proteome</keyword>
<dbReference type="EMBL" id="JBBCAQ010000022">
    <property type="protein sequence ID" value="KAK7590847.1"/>
    <property type="molecule type" value="Genomic_DNA"/>
</dbReference>
<keyword evidence="2" id="KW-0732">Signal</keyword>
<dbReference type="Pfam" id="PF00135">
    <property type="entry name" value="COesterase"/>
    <property type="match status" value="2"/>
</dbReference>